<dbReference type="GO" id="GO:0005737">
    <property type="term" value="C:cytoplasm"/>
    <property type="evidence" value="ECO:0007669"/>
    <property type="project" value="TreeGrafter"/>
</dbReference>
<keyword evidence="10" id="KW-1185">Reference proteome</keyword>
<dbReference type="PROSITE" id="PS50089">
    <property type="entry name" value="ZF_RING_2"/>
    <property type="match status" value="1"/>
</dbReference>
<keyword evidence="2" id="KW-0479">Metal-binding</keyword>
<comment type="similarity">
    <text evidence="1">Belongs to the IAP family.</text>
</comment>
<evidence type="ECO:0000259" key="7">
    <source>
        <dbReference type="PROSITE" id="PS50089"/>
    </source>
</evidence>
<evidence type="ECO:0000256" key="2">
    <source>
        <dbReference type="ARBA" id="ARBA00022723"/>
    </source>
</evidence>
<dbReference type="AlphaFoldDB" id="A0A814IRA8"/>
<feature type="compositionally biased region" description="Low complexity" evidence="6">
    <location>
        <begin position="419"/>
        <end position="441"/>
    </location>
</feature>
<feature type="domain" description="RING-type" evidence="7">
    <location>
        <begin position="620"/>
        <end position="655"/>
    </location>
</feature>
<protein>
    <recommendedName>
        <fullName evidence="7">RING-type domain-containing protein</fullName>
    </recommendedName>
</protein>
<dbReference type="Proteomes" id="UP000681722">
    <property type="component" value="Unassembled WGS sequence"/>
</dbReference>
<comment type="caution">
    <text evidence="8">The sequence shown here is derived from an EMBL/GenBank/DDBJ whole genome shotgun (WGS) entry which is preliminary data.</text>
</comment>
<feature type="compositionally biased region" description="Basic and acidic residues" evidence="6">
    <location>
        <begin position="601"/>
        <end position="612"/>
    </location>
</feature>
<dbReference type="InterPro" id="IPR013083">
    <property type="entry name" value="Znf_RING/FYVE/PHD"/>
</dbReference>
<dbReference type="FunFam" id="1.10.1170.10:FF:000002">
    <property type="entry name" value="Baculoviral IAP repeat containing 7"/>
    <property type="match status" value="1"/>
</dbReference>
<feature type="region of interest" description="Disordered" evidence="6">
    <location>
        <begin position="275"/>
        <end position="296"/>
    </location>
</feature>
<feature type="region of interest" description="Disordered" evidence="6">
    <location>
        <begin position="532"/>
        <end position="613"/>
    </location>
</feature>
<dbReference type="InterPro" id="IPR001370">
    <property type="entry name" value="BIR_rpt"/>
</dbReference>
<reference evidence="8" key="1">
    <citation type="submission" date="2021-02" db="EMBL/GenBank/DDBJ databases">
        <authorList>
            <person name="Nowell W R."/>
        </authorList>
    </citation>
    <scope>NUCLEOTIDE SEQUENCE</scope>
</reference>
<evidence type="ECO:0000313" key="8">
    <source>
        <dbReference type="EMBL" id="CAF1026900.1"/>
    </source>
</evidence>
<dbReference type="GO" id="GO:0008270">
    <property type="term" value="F:zinc ion binding"/>
    <property type="evidence" value="ECO:0007669"/>
    <property type="project" value="UniProtKB-KW"/>
</dbReference>
<feature type="compositionally biased region" description="Basic and acidic residues" evidence="6">
    <location>
        <begin position="532"/>
        <end position="544"/>
    </location>
</feature>
<feature type="compositionally biased region" description="Low complexity" evidence="6">
    <location>
        <begin position="557"/>
        <end position="597"/>
    </location>
</feature>
<dbReference type="OrthoDB" id="5855668at2759"/>
<dbReference type="Pfam" id="PF13920">
    <property type="entry name" value="zf-C3HC4_3"/>
    <property type="match status" value="1"/>
</dbReference>
<feature type="region of interest" description="Disordered" evidence="6">
    <location>
        <begin position="403"/>
        <end position="444"/>
    </location>
</feature>
<evidence type="ECO:0000256" key="3">
    <source>
        <dbReference type="ARBA" id="ARBA00022771"/>
    </source>
</evidence>
<name>A0A814IRA8_9BILA</name>
<dbReference type="EMBL" id="CAJOBC010003726">
    <property type="protein sequence ID" value="CAF3797998.1"/>
    <property type="molecule type" value="Genomic_DNA"/>
</dbReference>
<dbReference type="GO" id="GO:0005634">
    <property type="term" value="C:nucleus"/>
    <property type="evidence" value="ECO:0007669"/>
    <property type="project" value="TreeGrafter"/>
</dbReference>
<dbReference type="Proteomes" id="UP000663829">
    <property type="component" value="Unassembled WGS sequence"/>
</dbReference>
<evidence type="ECO:0000256" key="4">
    <source>
        <dbReference type="ARBA" id="ARBA00022833"/>
    </source>
</evidence>
<accession>A0A814IRA8</accession>
<dbReference type="CDD" id="cd00022">
    <property type="entry name" value="BIR"/>
    <property type="match status" value="2"/>
</dbReference>
<dbReference type="PROSITE" id="PS50143">
    <property type="entry name" value="BIR_REPEAT_2"/>
    <property type="match status" value="3"/>
</dbReference>
<evidence type="ECO:0000313" key="9">
    <source>
        <dbReference type="EMBL" id="CAF3797998.1"/>
    </source>
</evidence>
<dbReference type="SMART" id="SM00238">
    <property type="entry name" value="BIR"/>
    <property type="match status" value="2"/>
</dbReference>
<dbReference type="InterPro" id="IPR001841">
    <property type="entry name" value="Znf_RING"/>
</dbReference>
<organism evidence="8 10">
    <name type="scientific">Didymodactylos carnosus</name>
    <dbReference type="NCBI Taxonomy" id="1234261"/>
    <lineage>
        <taxon>Eukaryota</taxon>
        <taxon>Metazoa</taxon>
        <taxon>Spiralia</taxon>
        <taxon>Gnathifera</taxon>
        <taxon>Rotifera</taxon>
        <taxon>Eurotatoria</taxon>
        <taxon>Bdelloidea</taxon>
        <taxon>Philodinida</taxon>
        <taxon>Philodinidae</taxon>
        <taxon>Didymodactylos</taxon>
    </lineage>
</organism>
<dbReference type="PANTHER" id="PTHR10044">
    <property type="entry name" value="INHIBITOR OF APOPTOSIS"/>
    <property type="match status" value="1"/>
</dbReference>
<dbReference type="InterPro" id="IPR050784">
    <property type="entry name" value="IAP"/>
</dbReference>
<dbReference type="PANTHER" id="PTHR10044:SF139">
    <property type="entry name" value="DEATH-ASSOCIATED INHIBITOR OF APOPTOSIS 2"/>
    <property type="match status" value="1"/>
</dbReference>
<dbReference type="Pfam" id="PF00653">
    <property type="entry name" value="BIR"/>
    <property type="match status" value="3"/>
</dbReference>
<dbReference type="Gene3D" id="1.10.1170.10">
    <property type="entry name" value="Inhibitor Of Apoptosis Protein (2mihbC-IAP-1), Chain A"/>
    <property type="match status" value="3"/>
</dbReference>
<evidence type="ECO:0000256" key="1">
    <source>
        <dbReference type="ARBA" id="ARBA00006672"/>
    </source>
</evidence>
<feature type="compositionally biased region" description="Polar residues" evidence="6">
    <location>
        <begin position="545"/>
        <end position="556"/>
    </location>
</feature>
<dbReference type="SUPFAM" id="SSF57924">
    <property type="entry name" value="Inhibitor of apoptosis (IAP) repeat"/>
    <property type="match status" value="3"/>
</dbReference>
<evidence type="ECO:0000313" key="10">
    <source>
        <dbReference type="Proteomes" id="UP000663829"/>
    </source>
</evidence>
<gene>
    <name evidence="8" type="ORF">GPM918_LOCUS15076</name>
    <name evidence="9" type="ORF">SRO942_LOCUS15076</name>
</gene>
<evidence type="ECO:0000256" key="5">
    <source>
        <dbReference type="PROSITE-ProRule" id="PRU00175"/>
    </source>
</evidence>
<evidence type="ECO:0000256" key="6">
    <source>
        <dbReference type="SAM" id="MobiDB-lite"/>
    </source>
</evidence>
<proteinExistence type="inferred from homology"/>
<dbReference type="Gene3D" id="3.30.40.10">
    <property type="entry name" value="Zinc/RING finger domain, C3HC4 (zinc finger)"/>
    <property type="match status" value="1"/>
</dbReference>
<dbReference type="EMBL" id="CAJNOQ010003726">
    <property type="protein sequence ID" value="CAF1026900.1"/>
    <property type="molecule type" value="Genomic_DNA"/>
</dbReference>
<keyword evidence="4" id="KW-0862">Zinc</keyword>
<keyword evidence="3 5" id="KW-0863">Zinc-finger</keyword>
<sequence>MTKTIQKNLEPPSLYGPIESCNIKSNYKNTESFQQLQPHSQPTTIAEKQIKDPESTRENFWRDMGHAIKLIQQLSTNQSTHTKAQIHAAGFSSIENNNDLIRCLQCQIEISGLTKEMDLFKEHKIRSPACPYVKKMTFNNEPIEITTGKPQKLQKTETMTCVGDATSKQNINKQKNVNLPLYEVESLREGRKRSFSHWVHKNPSQSQMIEAGFFNCNVGDRVICLYCNIICQQWIPYKDDPIEIHKSLSPNCPYVKLIQIKNASMNSICILNGTDSQSSQTTSVNSNNSNTANGASSRIRSNEIVLTAACNQQYIELPKRSTSFTTWPTDPLPSVDDLVKAGFFYTGTKTIVTCFYCNGSLQNWGPKDNPTIEHARWFPQCSYARQLCGDDLYRKIQESKQAAQERSRLNEQQQTKGFSISNINETSNNTSLTNNGTQSNSRKLQIPDEATLSRLVAARLDLPSAKSLLNKGIKLSIIKRCLEDQLRLKHDDFICDSDLLLACTILQKQIEYIDGKKENIIVPSVHTKKVAEQAEKERAGKETLEQNISSPNSTEFSPLPMTLSSSSSMSEDADMTTSLSSESPMSSSPTSSIDSNPLVKSTDEKSKSKADSPIEVSNPCVLCLTDEKRLACIPCGHLATCVPCGHSLRTCPICRKQIEAFVRIYI</sequence>